<accession>A0ABY7PTK9</accession>
<proteinExistence type="predicted"/>
<reference evidence="1 2" key="1">
    <citation type="journal article" date="2011" name="Int. J. Syst. Evol. Microbiol.">
        <title>Hymenobacter yonginensis sp. nov., isolated from a mesotrophic artificial lake.</title>
        <authorList>
            <person name="Joung Y."/>
            <person name="Cho S.H."/>
            <person name="Kim H."/>
            <person name="Kim S.B."/>
            <person name="Joh K."/>
        </authorList>
    </citation>
    <scope>NUCLEOTIDE SEQUENCE [LARGE SCALE GENOMIC DNA]</scope>
    <source>
        <strain evidence="1 2">KCTC 22745</strain>
    </source>
</reference>
<sequence length="84" mass="9404">MTNKQRYYYLQAEVCELLPPYAVDMAIRAGYGQQYESVSRRLSHVKQGKIANLPDLIALVEAALPAYAIPAHLRPQAEATLSEK</sequence>
<keyword evidence="2" id="KW-1185">Reference proteome</keyword>
<organism evidence="1 2">
    <name type="scientific">Hymenobacter yonginensis</name>
    <dbReference type="NCBI Taxonomy" id="748197"/>
    <lineage>
        <taxon>Bacteria</taxon>
        <taxon>Pseudomonadati</taxon>
        <taxon>Bacteroidota</taxon>
        <taxon>Cytophagia</taxon>
        <taxon>Cytophagales</taxon>
        <taxon>Hymenobacteraceae</taxon>
        <taxon>Hymenobacter</taxon>
    </lineage>
</organism>
<gene>
    <name evidence="1" type="ORF">O9Z63_08420</name>
</gene>
<dbReference type="EMBL" id="CP115396">
    <property type="protein sequence ID" value="WBO86273.1"/>
    <property type="molecule type" value="Genomic_DNA"/>
</dbReference>
<dbReference type="RefSeq" id="WP_270128857.1">
    <property type="nucleotide sequence ID" value="NZ_CP115396.1"/>
</dbReference>
<evidence type="ECO:0000313" key="2">
    <source>
        <dbReference type="Proteomes" id="UP001211872"/>
    </source>
</evidence>
<protein>
    <submittedName>
        <fullName evidence="1">Uncharacterized protein</fullName>
    </submittedName>
</protein>
<name>A0ABY7PTK9_9BACT</name>
<evidence type="ECO:0000313" key="1">
    <source>
        <dbReference type="EMBL" id="WBO86273.1"/>
    </source>
</evidence>
<dbReference type="Proteomes" id="UP001211872">
    <property type="component" value="Chromosome"/>
</dbReference>